<reference evidence="2 3" key="1">
    <citation type="submission" date="2024-02" db="EMBL/GenBank/DDBJ databases">
        <authorList>
            <person name="Chen Y."/>
            <person name="Shah S."/>
            <person name="Dougan E. K."/>
            <person name="Thang M."/>
            <person name="Chan C."/>
        </authorList>
    </citation>
    <scope>NUCLEOTIDE SEQUENCE [LARGE SCALE GENOMIC DNA]</scope>
</reference>
<comment type="caution">
    <text evidence="2">The sequence shown here is derived from an EMBL/GenBank/DDBJ whole genome shotgun (WGS) entry which is preliminary data.</text>
</comment>
<feature type="region of interest" description="Disordered" evidence="1">
    <location>
        <begin position="14"/>
        <end position="130"/>
    </location>
</feature>
<accession>A0ABP0INL2</accession>
<evidence type="ECO:0000313" key="3">
    <source>
        <dbReference type="Proteomes" id="UP001642484"/>
    </source>
</evidence>
<name>A0ABP0INL2_9DINO</name>
<evidence type="ECO:0000256" key="1">
    <source>
        <dbReference type="SAM" id="MobiDB-lite"/>
    </source>
</evidence>
<feature type="compositionally biased region" description="Basic and acidic residues" evidence="1">
    <location>
        <begin position="14"/>
        <end position="29"/>
    </location>
</feature>
<keyword evidence="3" id="KW-1185">Reference proteome</keyword>
<feature type="compositionally biased region" description="Low complexity" evidence="1">
    <location>
        <begin position="94"/>
        <end position="106"/>
    </location>
</feature>
<feature type="compositionally biased region" description="Basic and acidic residues" evidence="1">
    <location>
        <begin position="118"/>
        <end position="130"/>
    </location>
</feature>
<sequence>MDLLRSEVTALVQHEHELHEQREQRERIPHAHRMLHDAATASTALALPWTESGSETARPVESRSRRWNRSSRSSGSSEMDERRMEKEHQPSWKGSSSGWEEAPSSSHNDPWNGSKSWDGSKRWDEQSPGV</sequence>
<dbReference type="EMBL" id="CAXAMN010003224">
    <property type="protein sequence ID" value="CAK9003431.1"/>
    <property type="molecule type" value="Genomic_DNA"/>
</dbReference>
<gene>
    <name evidence="2" type="ORF">CCMP2556_LOCUS7284</name>
</gene>
<proteinExistence type="predicted"/>
<protein>
    <submittedName>
        <fullName evidence="2">Uncharacterized protein</fullName>
    </submittedName>
</protein>
<feature type="compositionally biased region" description="Basic and acidic residues" evidence="1">
    <location>
        <begin position="79"/>
        <end position="90"/>
    </location>
</feature>
<dbReference type="Proteomes" id="UP001642484">
    <property type="component" value="Unassembled WGS sequence"/>
</dbReference>
<evidence type="ECO:0000313" key="2">
    <source>
        <dbReference type="EMBL" id="CAK9003431.1"/>
    </source>
</evidence>
<organism evidence="2 3">
    <name type="scientific">Durusdinium trenchii</name>
    <dbReference type="NCBI Taxonomy" id="1381693"/>
    <lineage>
        <taxon>Eukaryota</taxon>
        <taxon>Sar</taxon>
        <taxon>Alveolata</taxon>
        <taxon>Dinophyceae</taxon>
        <taxon>Suessiales</taxon>
        <taxon>Symbiodiniaceae</taxon>
        <taxon>Durusdinium</taxon>
    </lineage>
</organism>
<feature type="compositionally biased region" description="Polar residues" evidence="1">
    <location>
        <begin position="107"/>
        <end position="117"/>
    </location>
</feature>